<proteinExistence type="predicted"/>
<evidence type="ECO:0000313" key="1">
    <source>
        <dbReference type="EMBL" id="NMG21084.1"/>
    </source>
</evidence>
<comment type="caution">
    <text evidence="1">The sequence shown here is derived from an EMBL/GenBank/DDBJ whole genome shotgun (WGS) entry which is preliminary data.</text>
</comment>
<accession>A0ABX1P9J4</accession>
<dbReference type="Proteomes" id="UP000718564">
    <property type="component" value="Unassembled WGS sequence"/>
</dbReference>
<protein>
    <submittedName>
        <fullName evidence="1">Uncharacterized protein</fullName>
    </submittedName>
</protein>
<name>A0ABX1P9J4_9CYAN</name>
<keyword evidence="2" id="KW-1185">Reference proteome</keyword>
<dbReference type="RefSeq" id="WP_211173330.1">
    <property type="nucleotide sequence ID" value="NZ_CAWPJE010000129.1"/>
</dbReference>
<evidence type="ECO:0000313" key="2">
    <source>
        <dbReference type="Proteomes" id="UP000718564"/>
    </source>
</evidence>
<gene>
    <name evidence="1" type="ORF">DP116_17150</name>
</gene>
<sequence length="90" mass="10159">MIPDSCILDSSDVTQWLSQQGILIELLQHKHSLIFWSLSQRIDFEQSAKFSKVYSVENAASSTLVADECLADGTRKLEDLGKKTEHYLTV</sequence>
<dbReference type="EMBL" id="QMEB01000136">
    <property type="protein sequence ID" value="NMG21084.1"/>
    <property type="molecule type" value="Genomic_DNA"/>
</dbReference>
<organism evidence="1 2">
    <name type="scientific">Brasilonema bromeliae SPC951</name>
    <dbReference type="NCBI Taxonomy" id="385972"/>
    <lineage>
        <taxon>Bacteria</taxon>
        <taxon>Bacillati</taxon>
        <taxon>Cyanobacteriota</taxon>
        <taxon>Cyanophyceae</taxon>
        <taxon>Nostocales</taxon>
        <taxon>Scytonemataceae</taxon>
        <taxon>Brasilonema</taxon>
        <taxon>Bromeliae group (in: Brasilonema)</taxon>
    </lineage>
</organism>
<reference evidence="1 2" key="1">
    <citation type="submission" date="2018-06" db="EMBL/GenBank/DDBJ databases">
        <title>Comparative genomics of Brasilonema spp. strains.</title>
        <authorList>
            <person name="Alvarenga D.O."/>
            <person name="Fiore M.F."/>
            <person name="Varani A.M."/>
        </authorList>
    </citation>
    <scope>NUCLEOTIDE SEQUENCE [LARGE SCALE GENOMIC DNA]</scope>
    <source>
        <strain evidence="1 2">SPC951</strain>
    </source>
</reference>